<dbReference type="CDD" id="cd00254">
    <property type="entry name" value="LT-like"/>
    <property type="match status" value="1"/>
</dbReference>
<comment type="caution">
    <text evidence="4">The sequence shown here is derived from an EMBL/GenBank/DDBJ whole genome shotgun (WGS) entry which is preliminary data.</text>
</comment>
<name>A0ABN1F798_9PROT</name>
<gene>
    <name evidence="4" type="ORF">GCM10008942_36310</name>
</gene>
<evidence type="ECO:0000256" key="1">
    <source>
        <dbReference type="ARBA" id="ARBA00007734"/>
    </source>
</evidence>
<evidence type="ECO:0000259" key="3">
    <source>
        <dbReference type="Pfam" id="PF01464"/>
    </source>
</evidence>
<feature type="domain" description="Transglycosylase SLT" evidence="3">
    <location>
        <begin position="54"/>
        <end position="160"/>
    </location>
</feature>
<proteinExistence type="inferred from homology"/>
<comment type="similarity">
    <text evidence="1">Belongs to the transglycosylase Slt family.</text>
</comment>
<dbReference type="EMBL" id="BAAADD010000011">
    <property type="protein sequence ID" value="GAA0584160.1"/>
    <property type="molecule type" value="Genomic_DNA"/>
</dbReference>
<accession>A0ABN1F798</accession>
<reference evidence="4 5" key="1">
    <citation type="journal article" date="2019" name="Int. J. Syst. Evol. Microbiol.">
        <title>The Global Catalogue of Microorganisms (GCM) 10K type strain sequencing project: providing services to taxonomists for standard genome sequencing and annotation.</title>
        <authorList>
            <consortium name="The Broad Institute Genomics Platform"/>
            <consortium name="The Broad Institute Genome Sequencing Center for Infectious Disease"/>
            <person name="Wu L."/>
            <person name="Ma J."/>
        </authorList>
    </citation>
    <scope>NUCLEOTIDE SEQUENCE [LARGE SCALE GENOMIC DNA]</scope>
    <source>
        <strain evidence="4 5">JCM 15089</strain>
    </source>
</reference>
<dbReference type="PANTHER" id="PTHR37423">
    <property type="entry name" value="SOLUBLE LYTIC MUREIN TRANSGLYCOSYLASE-RELATED"/>
    <property type="match status" value="1"/>
</dbReference>
<evidence type="ECO:0000313" key="4">
    <source>
        <dbReference type="EMBL" id="GAA0584160.1"/>
    </source>
</evidence>
<dbReference type="RefSeq" id="WP_166928979.1">
    <property type="nucleotide sequence ID" value="NZ_BAAADD010000011.1"/>
</dbReference>
<sequence length="254" mass="27594">MDPLSLLTACSLVFQPGPEGLRCATSSLQASAPSQRQLTVGNGQSGVSKWQGEIAQASEQFRMPEAWIGTVMGAESGGHTTLNGRPITSAAGAMGLMQLMPRTYDDMRQRYGLGTNPYDPHDNITAGAAYLRQMYERYGYPHLFEAYSAGPGRFNAYLKTGKPLPSETRAYVEKILPGVRLDGKVHPFEPDPVLPVSKIKKDETGGKHALFFVQSGARSASENVEVTAPTQVKNTRAEAVLFVPLSRDLHKPEN</sequence>
<dbReference type="PANTHER" id="PTHR37423:SF2">
    <property type="entry name" value="MEMBRANE-BOUND LYTIC MUREIN TRANSGLYCOSYLASE C"/>
    <property type="match status" value="1"/>
</dbReference>
<organism evidence="4 5">
    <name type="scientific">Rhizomicrobium electricum</name>
    <dbReference type="NCBI Taxonomy" id="480070"/>
    <lineage>
        <taxon>Bacteria</taxon>
        <taxon>Pseudomonadati</taxon>
        <taxon>Pseudomonadota</taxon>
        <taxon>Alphaproteobacteria</taxon>
        <taxon>Micropepsales</taxon>
        <taxon>Micropepsaceae</taxon>
        <taxon>Rhizomicrobium</taxon>
    </lineage>
</organism>
<dbReference type="Pfam" id="PF01464">
    <property type="entry name" value="SLT"/>
    <property type="match status" value="1"/>
</dbReference>
<dbReference type="Gene3D" id="1.10.530.10">
    <property type="match status" value="1"/>
</dbReference>
<dbReference type="SUPFAM" id="SSF53955">
    <property type="entry name" value="Lysozyme-like"/>
    <property type="match status" value="1"/>
</dbReference>
<dbReference type="InterPro" id="IPR008258">
    <property type="entry name" value="Transglycosylase_SLT_dom_1"/>
</dbReference>
<dbReference type="InterPro" id="IPR023346">
    <property type="entry name" value="Lysozyme-like_dom_sf"/>
</dbReference>
<protein>
    <submittedName>
        <fullName evidence="4">Lytic transglycosylase domain-containing protein</fullName>
    </submittedName>
</protein>
<keyword evidence="5" id="KW-1185">Reference proteome</keyword>
<evidence type="ECO:0000313" key="5">
    <source>
        <dbReference type="Proteomes" id="UP001499951"/>
    </source>
</evidence>
<comment type="similarity">
    <text evidence="2">Belongs to the virb1 family.</text>
</comment>
<dbReference type="Proteomes" id="UP001499951">
    <property type="component" value="Unassembled WGS sequence"/>
</dbReference>
<evidence type="ECO:0000256" key="2">
    <source>
        <dbReference type="ARBA" id="ARBA00009387"/>
    </source>
</evidence>